<comment type="caution">
    <text evidence="5">The sequence shown here is derived from an EMBL/GenBank/DDBJ whole genome shotgun (WGS) entry which is preliminary data.</text>
</comment>
<dbReference type="EMBL" id="JBDPGJ010000004">
    <property type="protein sequence ID" value="MEX0407438.1"/>
    <property type="molecule type" value="Genomic_DNA"/>
</dbReference>
<name>A0ABV3SMH0_9HYPH</name>
<gene>
    <name evidence="5" type="ORF">ABGN05_17400</name>
</gene>
<evidence type="ECO:0000313" key="6">
    <source>
        <dbReference type="Proteomes" id="UP001556692"/>
    </source>
</evidence>
<accession>A0ABV3SMH0</accession>
<dbReference type="RefSeq" id="WP_367955318.1">
    <property type="nucleotide sequence ID" value="NZ_JBDPGJ010000004.1"/>
</dbReference>
<evidence type="ECO:0000256" key="4">
    <source>
        <dbReference type="SAM" id="MobiDB-lite"/>
    </source>
</evidence>
<dbReference type="InterPro" id="IPR036396">
    <property type="entry name" value="Cyt_P450_sf"/>
</dbReference>
<reference evidence="5 6" key="1">
    <citation type="submission" date="2024-05" db="EMBL/GenBank/DDBJ databases">
        <authorList>
            <person name="Jiang F."/>
        </authorList>
    </citation>
    <scope>NUCLEOTIDE SEQUENCE [LARGE SCALE GENOMIC DNA]</scope>
    <source>
        <strain evidence="5 6">LZ166</strain>
    </source>
</reference>
<evidence type="ECO:0000256" key="3">
    <source>
        <dbReference type="RuleBase" id="RU000461"/>
    </source>
</evidence>
<dbReference type="SUPFAM" id="SSF48264">
    <property type="entry name" value="Cytochrome P450"/>
    <property type="match status" value="1"/>
</dbReference>
<comment type="similarity">
    <text evidence="2 3">Belongs to the cytochrome P450 family.</text>
</comment>
<dbReference type="PANTHER" id="PTHR46696">
    <property type="entry name" value="P450, PUTATIVE (EUROFUNG)-RELATED"/>
    <property type="match status" value="1"/>
</dbReference>
<evidence type="ECO:0000256" key="2">
    <source>
        <dbReference type="ARBA" id="ARBA00010617"/>
    </source>
</evidence>
<keyword evidence="3" id="KW-0408">Iron</keyword>
<keyword evidence="3" id="KW-0479">Metal-binding</keyword>
<dbReference type="PROSITE" id="PS00086">
    <property type="entry name" value="CYTOCHROME_P450"/>
    <property type="match status" value="1"/>
</dbReference>
<dbReference type="PRINTS" id="PR00359">
    <property type="entry name" value="BP450"/>
</dbReference>
<keyword evidence="3" id="KW-0560">Oxidoreductase</keyword>
<organism evidence="5 6">
    <name type="scientific">Aquibium pacificus</name>
    <dbReference type="NCBI Taxonomy" id="3153579"/>
    <lineage>
        <taxon>Bacteria</taxon>
        <taxon>Pseudomonadati</taxon>
        <taxon>Pseudomonadota</taxon>
        <taxon>Alphaproteobacteria</taxon>
        <taxon>Hyphomicrobiales</taxon>
        <taxon>Phyllobacteriaceae</taxon>
        <taxon>Aquibium</taxon>
    </lineage>
</organism>
<keyword evidence="6" id="KW-1185">Reference proteome</keyword>
<feature type="region of interest" description="Disordered" evidence="4">
    <location>
        <begin position="1"/>
        <end position="20"/>
    </location>
</feature>
<dbReference type="Pfam" id="PF00067">
    <property type="entry name" value="p450"/>
    <property type="match status" value="1"/>
</dbReference>
<keyword evidence="3" id="KW-0349">Heme</keyword>
<proteinExistence type="inferred from homology"/>
<dbReference type="InterPro" id="IPR002397">
    <property type="entry name" value="Cyt_P450_B"/>
</dbReference>
<sequence length="411" mass="46212">MSMTTQPTAGEGSHGALLEPPVLDVDPYSVENIQNPYLFFEELRETAAVVRLKPYGVYVTGRYEETKVVLNDHDRFMASAGIGIADIRKPGKFRIPNRLLENDPPGHTEIRKTLNKILSPLAVRRWRDHFETEAAIFADKVVEMGEFDGVEDLAEAYILHVFPEAVGVNLPRTEALAIGEMSFNQAGPYNDLFRAAEKKAEPYLEWYEKSVRREAMRPGSIGEMLFDAEERGEFEKGVASNICRAFVRGGTDTTIAGLGFALNQLARNPDQWAILKSNPSKFARNAFEEAIRHESPSYVNYRTTRRETELSGYRLGADTKIGIFSGCANRDPRFWENPEKYDITRDIAGIHVAFGHGTHTCIGQMIARLEADCILRAFAERAVTLEPAGEPRYRIINQLHTLDYLPLKVTA</sequence>
<dbReference type="InterPro" id="IPR017972">
    <property type="entry name" value="Cyt_P450_CS"/>
</dbReference>
<dbReference type="Gene3D" id="1.10.630.10">
    <property type="entry name" value="Cytochrome P450"/>
    <property type="match status" value="1"/>
</dbReference>
<dbReference type="PANTHER" id="PTHR46696:SF1">
    <property type="entry name" value="CYTOCHROME P450 YJIB-RELATED"/>
    <property type="match status" value="1"/>
</dbReference>
<evidence type="ECO:0000256" key="1">
    <source>
        <dbReference type="ARBA" id="ARBA00001971"/>
    </source>
</evidence>
<dbReference type="Proteomes" id="UP001556692">
    <property type="component" value="Unassembled WGS sequence"/>
</dbReference>
<keyword evidence="3" id="KW-0503">Monooxygenase</keyword>
<evidence type="ECO:0000313" key="5">
    <source>
        <dbReference type="EMBL" id="MEX0407438.1"/>
    </source>
</evidence>
<dbReference type="InterPro" id="IPR001128">
    <property type="entry name" value="Cyt_P450"/>
</dbReference>
<protein>
    <submittedName>
        <fullName evidence="5">Cytochrome P450</fullName>
    </submittedName>
</protein>
<comment type="cofactor">
    <cofactor evidence="1">
        <name>heme</name>
        <dbReference type="ChEBI" id="CHEBI:30413"/>
    </cofactor>
</comment>